<gene>
    <name evidence="2" type="ORF">PROFUN_07277</name>
</gene>
<dbReference type="EMBL" id="MDYQ01000052">
    <property type="protein sequence ID" value="PRP84989.1"/>
    <property type="molecule type" value="Genomic_DNA"/>
</dbReference>
<reference evidence="2 3" key="1">
    <citation type="journal article" date="2018" name="Genome Biol. Evol.">
        <title>Multiple Roots of Fruiting Body Formation in Amoebozoa.</title>
        <authorList>
            <person name="Hillmann F."/>
            <person name="Forbes G."/>
            <person name="Novohradska S."/>
            <person name="Ferling I."/>
            <person name="Riege K."/>
            <person name="Groth M."/>
            <person name="Westermann M."/>
            <person name="Marz M."/>
            <person name="Spaller T."/>
            <person name="Winckler T."/>
            <person name="Schaap P."/>
            <person name="Glockner G."/>
        </authorList>
    </citation>
    <scope>NUCLEOTIDE SEQUENCE [LARGE SCALE GENOMIC DNA]</scope>
    <source>
        <strain evidence="2 3">Jena</strain>
    </source>
</reference>
<evidence type="ECO:0000313" key="2">
    <source>
        <dbReference type="EMBL" id="PRP84989.1"/>
    </source>
</evidence>
<feature type="compositionally biased region" description="Polar residues" evidence="1">
    <location>
        <begin position="1"/>
        <end position="14"/>
    </location>
</feature>
<feature type="compositionally biased region" description="Pro residues" evidence="1">
    <location>
        <begin position="277"/>
        <end position="294"/>
    </location>
</feature>
<feature type="compositionally biased region" description="Low complexity" evidence="1">
    <location>
        <begin position="403"/>
        <end position="421"/>
    </location>
</feature>
<dbReference type="InParanoid" id="A0A2P6NM32"/>
<proteinExistence type="predicted"/>
<sequence>MQSEYEAPRTQSTGIDPHFGDVFGVTPNESPARTSAPSYGYPTSEFQHPDDRHINSYVSSQQTSYVKEATQVPLPMSPAPQYSAPSYGTHYAPSQPPAPYPTASHAAQAPPSVPHVSAQPSTPTPAPIHHQTPVAPPHTPVQQQSTTPSYSAPTPVTTAPSSADNAQLQQLTAQTNKLQTLFAAQSNQNREMLTQMQSYFERITRFMENVDRRLNNIETVTSDILKAQARDVQHNDKAQFERREAESAKRIADQYEKDLELARQMQKQFEQDSQKPSPTPVRPQPVATPTPQPPSVVRSPHSNEPMEMCPICGTSVVQSLLEAHVNECLDGGKSASSGALSNSAQNNANQKSIWNRMFGKNEETPTPRPAETSTPTPAPPPVAQTPSYYPGTTVRPPQPPSSSYPGYPSTFTPSYPSTGYSAQPTGQNYYYAVPPSNNGR</sequence>
<feature type="compositionally biased region" description="Polar residues" evidence="1">
    <location>
        <begin position="56"/>
        <end position="65"/>
    </location>
</feature>
<organism evidence="2 3">
    <name type="scientific">Planoprotostelium fungivorum</name>
    <dbReference type="NCBI Taxonomy" id="1890364"/>
    <lineage>
        <taxon>Eukaryota</taxon>
        <taxon>Amoebozoa</taxon>
        <taxon>Evosea</taxon>
        <taxon>Variosea</taxon>
        <taxon>Cavosteliida</taxon>
        <taxon>Cavosteliaceae</taxon>
        <taxon>Planoprotostelium</taxon>
    </lineage>
</organism>
<evidence type="ECO:0000256" key="1">
    <source>
        <dbReference type="SAM" id="MobiDB-lite"/>
    </source>
</evidence>
<feature type="compositionally biased region" description="Polar residues" evidence="1">
    <location>
        <begin position="27"/>
        <end position="37"/>
    </location>
</feature>
<feature type="compositionally biased region" description="Polar residues" evidence="1">
    <location>
        <begin position="140"/>
        <end position="165"/>
    </location>
</feature>
<name>A0A2P6NM32_9EUKA</name>
<dbReference type="Proteomes" id="UP000241769">
    <property type="component" value="Unassembled WGS sequence"/>
</dbReference>
<dbReference type="PRINTS" id="PR01217">
    <property type="entry name" value="PRICHEXTENSN"/>
</dbReference>
<dbReference type="AlphaFoldDB" id="A0A2P6NM32"/>
<accession>A0A2P6NM32</accession>
<feature type="region of interest" description="Disordered" evidence="1">
    <location>
        <begin position="1"/>
        <end position="165"/>
    </location>
</feature>
<comment type="caution">
    <text evidence="2">The sequence shown here is derived from an EMBL/GenBank/DDBJ whole genome shotgun (WGS) entry which is preliminary data.</text>
</comment>
<feature type="region of interest" description="Disordered" evidence="1">
    <location>
        <begin position="359"/>
        <end position="440"/>
    </location>
</feature>
<protein>
    <recommendedName>
        <fullName evidence="4">UBZ4-type domain-containing protein</fullName>
    </recommendedName>
</protein>
<evidence type="ECO:0008006" key="4">
    <source>
        <dbReference type="Google" id="ProtNLM"/>
    </source>
</evidence>
<feature type="region of interest" description="Disordered" evidence="1">
    <location>
        <begin position="265"/>
        <end position="303"/>
    </location>
</feature>
<keyword evidence="3" id="KW-1185">Reference proteome</keyword>
<evidence type="ECO:0000313" key="3">
    <source>
        <dbReference type="Proteomes" id="UP000241769"/>
    </source>
</evidence>